<gene>
    <name evidence="2" type="ORF">AW171_hschr85068</name>
</gene>
<feature type="compositionally biased region" description="Basic and acidic residues" evidence="1">
    <location>
        <begin position="228"/>
        <end position="249"/>
    </location>
</feature>
<dbReference type="GO" id="GO:0003677">
    <property type="term" value="F:DNA binding"/>
    <property type="evidence" value="ECO:0007669"/>
    <property type="project" value="InterPro"/>
</dbReference>
<name>A0A109V0L4_9SACH</name>
<dbReference type="RefSeq" id="XP_017989992.1">
    <property type="nucleotide sequence ID" value="XM_018134503.1"/>
</dbReference>
<keyword evidence="3" id="KW-1185">Reference proteome</keyword>
<dbReference type="GeneID" id="28726374"/>
<dbReference type="Proteomes" id="UP000243052">
    <property type="component" value="Chromosome viii"/>
</dbReference>
<organism evidence="2 3">
    <name type="scientific">Eremothecium sinecaudum</name>
    <dbReference type="NCBI Taxonomy" id="45286"/>
    <lineage>
        <taxon>Eukaryota</taxon>
        <taxon>Fungi</taxon>
        <taxon>Dikarya</taxon>
        <taxon>Ascomycota</taxon>
        <taxon>Saccharomycotina</taxon>
        <taxon>Saccharomycetes</taxon>
        <taxon>Saccharomycetales</taxon>
        <taxon>Saccharomycetaceae</taxon>
        <taxon>Eremothecium</taxon>
    </lineage>
</organism>
<feature type="compositionally biased region" description="Low complexity" evidence="1">
    <location>
        <begin position="364"/>
        <end position="376"/>
    </location>
</feature>
<feature type="compositionally biased region" description="Basic and acidic residues" evidence="1">
    <location>
        <begin position="289"/>
        <end position="309"/>
    </location>
</feature>
<feature type="compositionally biased region" description="Polar residues" evidence="1">
    <location>
        <begin position="383"/>
        <end position="393"/>
    </location>
</feature>
<feature type="compositionally biased region" description="Basic and acidic residues" evidence="1">
    <location>
        <begin position="59"/>
        <end position="73"/>
    </location>
</feature>
<protein>
    <submittedName>
        <fullName evidence="2">HHR227Wp</fullName>
    </submittedName>
</protein>
<evidence type="ECO:0000313" key="3">
    <source>
        <dbReference type="Proteomes" id="UP000243052"/>
    </source>
</evidence>
<evidence type="ECO:0000313" key="2">
    <source>
        <dbReference type="EMBL" id="AMD22996.1"/>
    </source>
</evidence>
<reference evidence="2 3" key="1">
    <citation type="submission" date="2016-01" db="EMBL/GenBank/DDBJ databases">
        <title>Genome sequence of the yeast Holleya sinecauda.</title>
        <authorList>
            <person name="Dietrich F.S."/>
        </authorList>
    </citation>
    <scope>NUCLEOTIDE SEQUENCE [LARGE SCALE GENOMIC DNA]</scope>
    <source>
        <strain evidence="2 3">ATCC 58844</strain>
    </source>
</reference>
<proteinExistence type="predicted"/>
<feature type="compositionally biased region" description="Basic residues" evidence="1">
    <location>
        <begin position="149"/>
        <end position="159"/>
    </location>
</feature>
<feature type="compositionally biased region" description="Polar residues" evidence="1">
    <location>
        <begin position="250"/>
        <end position="283"/>
    </location>
</feature>
<evidence type="ECO:0000256" key="1">
    <source>
        <dbReference type="SAM" id="MobiDB-lite"/>
    </source>
</evidence>
<feature type="compositionally biased region" description="Basic residues" evidence="1">
    <location>
        <begin position="21"/>
        <end position="32"/>
    </location>
</feature>
<feature type="compositionally biased region" description="Basic and acidic residues" evidence="1">
    <location>
        <begin position="160"/>
        <end position="172"/>
    </location>
</feature>
<accession>A0A109V0L4</accession>
<dbReference type="EMBL" id="CP014248">
    <property type="protein sequence ID" value="AMD22996.1"/>
    <property type="molecule type" value="Genomic_DNA"/>
</dbReference>
<feature type="compositionally biased region" description="Polar residues" evidence="1">
    <location>
        <begin position="206"/>
        <end position="227"/>
    </location>
</feature>
<feature type="region of interest" description="Disordered" evidence="1">
    <location>
        <begin position="55"/>
        <end position="404"/>
    </location>
</feature>
<sequence>MQDKDLKDDHAPIGDNNRGQVPKKRGRPKKSISKQPIASGYFDVKDMLGNKVSIGELKSGLEDRERDIGEGVKKPRGRPRIHPVEENRAVKPRSTVKKDVSSVILPASDGIVDNSELPGMPAGMSGKRGPGRPRKVPLQNEMAEDANKVKRKPGRPRKLAIKDVSTESEIKTKRGPGRPRKTIADESNNVEVEGKRRPGRPRKYQFDTSADSVSGDTKTSRIPYTTEKSTREDDVLARVSVKDVGEEMLNRSQLEGSKPMKQNNSISNENFTIAKSHPNSSHFAGSDQGSEHELSRSSFEDGSKEKSSPEDNTGNITDQDYKQEKRRRSSASDVSDVSDIEDSPKSVVDPTFSAGEDAKNIRASSSTSNEGTGESSKGIYHSNDLQKSVTPSYTAKKKRRLKRTGAVTDFVPSEGSSIRNRSSTSDISNKSIVVDFTKNRANSPGQNSKSAGLASRNTILDDSYDTFDFSNHGNSGFIIPPEAFKSPRKSKTIVASDTNKKASSILGVLKNTAQSLQQLGRTERHISIGRPTSKLDTIDTNVELSEDDSDYEPENSSPVNSLRRSSDLRQRQKLHNIINNPVERDTSETSFGKLASREGLQGSCKPPPANGVEVKPLSHECSIIEKLNDKNDIILDSLHLDDHGTPEPSIISNGTSYSLLASMVPAEPFHNLPTWSPFPSSNFSNLDKDRRLLSTFLHGLLNYINVNEATLSTDIDGNLNYFIQQMPSKELEMTFSDWLDYKVDELKDEYVNEIEKKKGLLLKKFEASVEKVKNITDSKILLQLAERFGINY</sequence>
<dbReference type="InterPro" id="IPR017956">
    <property type="entry name" value="AT_hook_DNA-bd_motif"/>
</dbReference>
<dbReference type="PRINTS" id="PR00929">
    <property type="entry name" value="ATHOOK"/>
</dbReference>
<dbReference type="SMART" id="SM00384">
    <property type="entry name" value="AT_hook"/>
    <property type="match status" value="6"/>
</dbReference>
<dbReference type="AlphaFoldDB" id="A0A109V0L4"/>
<feature type="region of interest" description="Disordered" evidence="1">
    <location>
        <begin position="1"/>
        <end position="39"/>
    </location>
</feature>
<dbReference type="OrthoDB" id="4070506at2759"/>
<feature type="compositionally biased region" description="Basic and acidic residues" evidence="1">
    <location>
        <begin position="1"/>
        <end position="12"/>
    </location>
</feature>
<feature type="region of interest" description="Disordered" evidence="1">
    <location>
        <begin position="545"/>
        <end position="592"/>
    </location>
</feature>